<gene>
    <name evidence="2" type="ORF">Q6348_13915</name>
</gene>
<comment type="caution">
    <text evidence="2">The sequence shown here is derived from an EMBL/GenBank/DDBJ whole genome shotgun (WGS) entry which is preliminary data.</text>
</comment>
<sequence length="92" mass="10090">MAFSDVEDVLGLPLPPSARNHLPHWYGYEGTALGRAIRDAGWRASGVNLTAERVTFVRAVDWPQAAAAKPARGNCSSDTWIERGQQLARAMR</sequence>
<dbReference type="RefSeq" id="WP_304601870.1">
    <property type="nucleotide sequence ID" value="NZ_JAUQYP010000001.1"/>
</dbReference>
<organism evidence="2 3">
    <name type="scientific">Actinotalea lenta</name>
    <dbReference type="NCBI Taxonomy" id="3064654"/>
    <lineage>
        <taxon>Bacteria</taxon>
        <taxon>Bacillati</taxon>
        <taxon>Actinomycetota</taxon>
        <taxon>Actinomycetes</taxon>
        <taxon>Micrococcales</taxon>
        <taxon>Cellulomonadaceae</taxon>
        <taxon>Actinotalea</taxon>
    </lineage>
</organism>
<evidence type="ECO:0000313" key="2">
    <source>
        <dbReference type="EMBL" id="MDO8108292.1"/>
    </source>
</evidence>
<dbReference type="EMBL" id="JAUQYP010000001">
    <property type="protein sequence ID" value="MDO8108292.1"/>
    <property type="molecule type" value="Genomic_DNA"/>
</dbReference>
<reference evidence="2 3" key="1">
    <citation type="submission" date="2023-07" db="EMBL/GenBank/DDBJ databases">
        <title>Description of novel actinomycetes strains, isolated from tidal flat sediment.</title>
        <authorList>
            <person name="Lu C."/>
        </authorList>
    </citation>
    <scope>NUCLEOTIDE SEQUENCE [LARGE SCALE GENOMIC DNA]</scope>
    <source>
        <strain evidence="2 3">SYSU T00b441</strain>
    </source>
</reference>
<proteinExistence type="predicted"/>
<keyword evidence="3" id="KW-1185">Reference proteome</keyword>
<feature type="domain" description="DUF7662" evidence="1">
    <location>
        <begin position="1"/>
        <end position="58"/>
    </location>
</feature>
<name>A0ABT9DBN2_9CELL</name>
<dbReference type="Proteomes" id="UP001232536">
    <property type="component" value="Unassembled WGS sequence"/>
</dbReference>
<protein>
    <recommendedName>
        <fullName evidence="1">DUF7662 domain-containing protein</fullName>
    </recommendedName>
</protein>
<evidence type="ECO:0000259" key="1">
    <source>
        <dbReference type="Pfam" id="PF24698"/>
    </source>
</evidence>
<dbReference type="InterPro" id="IPR056079">
    <property type="entry name" value="DUF7662"/>
</dbReference>
<evidence type="ECO:0000313" key="3">
    <source>
        <dbReference type="Proteomes" id="UP001232536"/>
    </source>
</evidence>
<accession>A0ABT9DBN2</accession>
<dbReference type="Pfam" id="PF24698">
    <property type="entry name" value="DUF7662"/>
    <property type="match status" value="1"/>
</dbReference>